<keyword evidence="1" id="KW-1133">Transmembrane helix</keyword>
<keyword evidence="1" id="KW-0812">Transmembrane</keyword>
<evidence type="ECO:0000313" key="2">
    <source>
        <dbReference type="EMBL" id="CAP41132.1"/>
    </source>
</evidence>
<feature type="transmembrane region" description="Helical" evidence="1">
    <location>
        <begin position="27"/>
        <end position="52"/>
    </location>
</feature>
<accession>A9I5S3</accession>
<dbReference type="EMBL" id="AM902716">
    <property type="protein sequence ID" value="CAP41132.1"/>
    <property type="molecule type" value="Genomic_DNA"/>
</dbReference>
<dbReference type="Proteomes" id="UP000001225">
    <property type="component" value="Chromosome"/>
</dbReference>
<proteinExistence type="predicted"/>
<keyword evidence="1" id="KW-0472">Membrane</keyword>
<protein>
    <submittedName>
        <fullName evidence="2">Uncharacterized protein</fullName>
    </submittedName>
</protein>
<dbReference type="AlphaFoldDB" id="A9I5S3"/>
<dbReference type="STRING" id="94624.Bpet0800"/>
<dbReference type="KEGG" id="bpt:Bpet0800"/>
<evidence type="ECO:0000256" key="1">
    <source>
        <dbReference type="SAM" id="Phobius"/>
    </source>
</evidence>
<keyword evidence="3" id="KW-1185">Reference proteome</keyword>
<organism evidence="2 3">
    <name type="scientific">Bordetella petrii (strain ATCC BAA-461 / DSM 12804 / CCUG 43448 / CIP 107267 / Se-1111R)</name>
    <dbReference type="NCBI Taxonomy" id="340100"/>
    <lineage>
        <taxon>Bacteria</taxon>
        <taxon>Pseudomonadati</taxon>
        <taxon>Pseudomonadota</taxon>
        <taxon>Betaproteobacteria</taxon>
        <taxon>Burkholderiales</taxon>
        <taxon>Alcaligenaceae</taxon>
        <taxon>Bordetella</taxon>
    </lineage>
</organism>
<sequence length="93" mass="10047">MERRRGGVIKQEPAGATRATQGAEMRIVLGLCLAAIVVGALPVLTGLIVYALDKYLVGGCRAAFGTGRRWLRARLRAGGCDWPRPGQCERPRN</sequence>
<gene>
    <name evidence="2" type="ordered locus">Bpet0800</name>
</gene>
<reference evidence="2 3" key="1">
    <citation type="journal article" date="2008" name="BMC Genomics">
        <title>The missing link: Bordetella petrii is endowed with both the metabolic versatility of environmental bacteria and virulence traits of pathogenic Bordetellae.</title>
        <authorList>
            <person name="Gross R."/>
            <person name="Guzman C.A."/>
            <person name="Sebaihia M."/>
            <person name="Martins Dos Santos V.A."/>
            <person name="Pieper D.H."/>
            <person name="Koebnik R."/>
            <person name="Lechner M."/>
            <person name="Bartels D."/>
            <person name="Buhrmester J."/>
            <person name="Choudhuri J.V."/>
            <person name="Ebensen T."/>
            <person name="Gaigalat L."/>
            <person name="Herrmann S."/>
            <person name="Khachane A.N."/>
            <person name="Larisch C."/>
            <person name="Link S."/>
            <person name="Linke B."/>
            <person name="Meyer F."/>
            <person name="Mormann S."/>
            <person name="Nakunst D."/>
            <person name="Rueckert C."/>
            <person name="Schneiker-Bekel S."/>
            <person name="Schulze K."/>
            <person name="Vorhoelter F.J."/>
            <person name="Yevsa T."/>
            <person name="Engle J.T."/>
            <person name="Goldman W.E."/>
            <person name="Puehler A."/>
            <person name="Goebel U.B."/>
            <person name="Goesmann A."/>
            <person name="Bloecker H."/>
            <person name="Kaiser O."/>
            <person name="Martinez-Arias R."/>
        </authorList>
    </citation>
    <scope>NUCLEOTIDE SEQUENCE [LARGE SCALE GENOMIC DNA]</scope>
    <source>
        <strain evidence="3">ATCC BAA-461 / DSM 12804 / CCUG 43448 / CIP 107267 / Se-1111R</strain>
    </source>
</reference>
<evidence type="ECO:0000313" key="3">
    <source>
        <dbReference type="Proteomes" id="UP000001225"/>
    </source>
</evidence>
<name>A9I5S3_BORPD</name>